<keyword evidence="3" id="KW-1185">Reference proteome</keyword>
<evidence type="ECO:0000313" key="3">
    <source>
        <dbReference type="Proteomes" id="UP000480350"/>
    </source>
</evidence>
<reference evidence="2 3" key="2">
    <citation type="submission" date="2020-03" db="EMBL/GenBank/DDBJ databases">
        <title>Kangsaoukella pontilimi gen. nov., sp. nov., a new member of the family Rhodobacteraceae isolated from a tidal mudflat.</title>
        <authorList>
            <person name="Kim I.S."/>
        </authorList>
    </citation>
    <scope>NUCLEOTIDE SEQUENCE [LARGE SCALE GENOMIC DNA]</scope>
    <source>
        <strain evidence="2 3">GH1-50</strain>
    </source>
</reference>
<feature type="domain" description="Putative endonuclease Z1" evidence="1">
    <location>
        <begin position="300"/>
        <end position="516"/>
    </location>
</feature>
<dbReference type="AlphaFoldDB" id="A0A7C9MG02"/>
<sequence length="738" mass="82581">MTDDSTVFVQPIAAGDGDWEPTIGPETHDFLEHVVPEGSRDTVRDAAAGILARGVAPDATEGQETGLVVGYVQSGKTMSFETAAALARDNGFQMVIVVAGISKPLLNQSTGRIRRDLRLDETDRARSWIHFENPEREDSVVQTLRDVFEDWRDAGTPSEYKMTVLVTVLKHHQRLRNLTGLLQAVGMDGVPVLIIDDEADQASLNTEVAQGEESTTYRRLMELRDALPLHNYLQYTATPQAPLLVSIADSLSPGFVEVLTPGDAYVGGQDFFAGGLDLVRTIPATDVPTNANPLPEPPDSLLESLRIFMVGVTVGLHQGGNRGNRSMLVHPSHRTAQHQEYYNWVRDIFEEWKRILGLPDSDTDKLELLEELRVAYQDLAETVQAGLPSFEELSPTFRFAFRRTRLLEVNARAGSTPPVDWGSAYAWILVGGQAMDRGFTVEGLTVTYMPRGIGVGNADTVQQRARFFGYKRSYLGFCRVYLEQSTRRAFERYVEHEEDMRRQLEAIRDNGSSLDEWKRAFVLDSALRPCRHSVLEFDYIRGMFSDQWVAPRVVLATDTVLTANRSTVEAFMTATSFEDDEGHADRTETQRHHVARGLSLRDVMESLLVPMRITSSRDSQQITGLLLQLSRALENDPDEQCTVYRLSPNSRRERGIDASGEVTNLYQGEAPVSPPERRGEVYPGDRAIREDDQVTVQIRMLDLRRDGVVVRENVPVLAVWVPSRLAVGWIDQTQPGQV</sequence>
<accession>A0A7C9MG02</accession>
<name>A0A7C9MG02_9RHOB</name>
<dbReference type="InterPro" id="IPR018310">
    <property type="entry name" value="Put_endonuclease_Z1-dom"/>
</dbReference>
<organism evidence="2 3">
    <name type="scientific">Kangsaoukella pontilimi</name>
    <dbReference type="NCBI Taxonomy" id="2691042"/>
    <lineage>
        <taxon>Bacteria</taxon>
        <taxon>Pseudomonadati</taxon>
        <taxon>Pseudomonadota</taxon>
        <taxon>Alphaproteobacteria</taxon>
        <taxon>Rhodobacterales</taxon>
        <taxon>Paracoccaceae</taxon>
        <taxon>Kangsaoukella</taxon>
    </lineage>
</organism>
<comment type="caution">
    <text evidence="2">The sequence shown here is derived from an EMBL/GenBank/DDBJ whole genome shotgun (WGS) entry which is preliminary data.</text>
</comment>
<dbReference type="RefSeq" id="WP_160763853.1">
    <property type="nucleotide sequence ID" value="NZ_WUPT01000001.1"/>
</dbReference>
<gene>
    <name evidence="2" type="ORF">GQ651_09180</name>
</gene>
<dbReference type="Proteomes" id="UP000480350">
    <property type="component" value="Unassembled WGS sequence"/>
</dbReference>
<evidence type="ECO:0000313" key="2">
    <source>
        <dbReference type="EMBL" id="MXQ08016.1"/>
    </source>
</evidence>
<dbReference type="EMBL" id="WUPT01000001">
    <property type="protein sequence ID" value="MXQ08016.1"/>
    <property type="molecule type" value="Genomic_DNA"/>
</dbReference>
<evidence type="ECO:0000259" key="1">
    <source>
        <dbReference type="Pfam" id="PF10593"/>
    </source>
</evidence>
<reference evidence="2 3" key="1">
    <citation type="submission" date="2019-12" db="EMBL/GenBank/DDBJ databases">
        <authorList>
            <person name="Lee S.D."/>
        </authorList>
    </citation>
    <scope>NUCLEOTIDE SEQUENCE [LARGE SCALE GENOMIC DNA]</scope>
    <source>
        <strain evidence="2 3">GH1-50</strain>
    </source>
</reference>
<protein>
    <submittedName>
        <fullName evidence="2">Alpha-1,4 polygalactosaminidase</fullName>
    </submittedName>
</protein>
<proteinExistence type="predicted"/>
<dbReference type="Pfam" id="PF10593">
    <property type="entry name" value="Z1"/>
    <property type="match status" value="1"/>
</dbReference>